<comment type="similarity">
    <text evidence="2">Belongs to the peptidase M48B family.</text>
</comment>
<evidence type="ECO:0000256" key="6">
    <source>
        <dbReference type="ARBA" id="ARBA00022801"/>
    </source>
</evidence>
<dbReference type="Pfam" id="PF01435">
    <property type="entry name" value="Peptidase_M48"/>
    <property type="match status" value="1"/>
</dbReference>
<protein>
    <submittedName>
        <fullName evidence="16">Metalloprotease</fullName>
    </submittedName>
</protein>
<dbReference type="PANTHER" id="PTHR22726">
    <property type="entry name" value="METALLOENDOPEPTIDASE OMA1"/>
    <property type="match status" value="1"/>
</dbReference>
<dbReference type="InterPro" id="IPR001915">
    <property type="entry name" value="Peptidase_M48"/>
</dbReference>
<feature type="domain" description="Peptidase M48" evidence="15">
    <location>
        <begin position="88"/>
        <end position="249"/>
    </location>
</feature>
<dbReference type="FunFam" id="3.30.2010.10:FF:000004">
    <property type="entry name" value="Metalloprotease YcaL"/>
    <property type="match status" value="1"/>
</dbReference>
<evidence type="ECO:0000256" key="8">
    <source>
        <dbReference type="ARBA" id="ARBA00023049"/>
    </source>
</evidence>
<dbReference type="GO" id="GO:0016020">
    <property type="term" value="C:membrane"/>
    <property type="evidence" value="ECO:0007669"/>
    <property type="project" value="UniProtKB-SubCell"/>
</dbReference>
<keyword evidence="9" id="KW-0472">Membrane</keyword>
<evidence type="ECO:0000313" key="16">
    <source>
        <dbReference type="EMBL" id="AKE58431.1"/>
    </source>
</evidence>
<proteinExistence type="inferred from homology"/>
<keyword evidence="3 12" id="KW-0645">Protease</keyword>
<keyword evidence="5 14" id="KW-0732">Signal</keyword>
<dbReference type="InterPro" id="IPR051156">
    <property type="entry name" value="Mito/Outer_Membr_Metalloprot"/>
</dbReference>
<evidence type="ECO:0000256" key="7">
    <source>
        <dbReference type="ARBA" id="ARBA00022833"/>
    </source>
</evidence>
<dbReference type="PROSITE" id="PS51257">
    <property type="entry name" value="PROKAR_LIPOPROTEIN"/>
    <property type="match status" value="1"/>
</dbReference>
<keyword evidence="7 12" id="KW-0862">Zinc</keyword>
<keyword evidence="8 12" id="KW-0482">Metalloprotease</keyword>
<feature type="chain" id="PRO_5002510482" evidence="14">
    <location>
        <begin position="26"/>
        <end position="255"/>
    </location>
</feature>
<keyword evidence="10" id="KW-0564">Palmitate</keyword>
<evidence type="ECO:0000256" key="5">
    <source>
        <dbReference type="ARBA" id="ARBA00022729"/>
    </source>
</evidence>
<dbReference type="PANTHER" id="PTHR22726:SF8">
    <property type="entry name" value="METALLOPROTEASE YCAL"/>
    <property type="match status" value="1"/>
</dbReference>
<dbReference type="AlphaFoldDB" id="A0A0F6TTN3"/>
<accession>A0A0F6TTN3</accession>
<evidence type="ECO:0000256" key="2">
    <source>
        <dbReference type="ARBA" id="ARBA00009779"/>
    </source>
</evidence>
<evidence type="ECO:0000256" key="12">
    <source>
        <dbReference type="RuleBase" id="RU003983"/>
    </source>
</evidence>
<evidence type="ECO:0000313" key="17">
    <source>
        <dbReference type="Proteomes" id="UP000034085"/>
    </source>
</evidence>
<dbReference type="Gene3D" id="3.30.2010.10">
    <property type="entry name" value="Metalloproteases ('zincins'), catalytic domain"/>
    <property type="match status" value="1"/>
</dbReference>
<organism evidence="16 17">
    <name type="scientific">Citrobacter amalonaticus Y19</name>
    <dbReference type="NCBI Taxonomy" id="1261127"/>
    <lineage>
        <taxon>Bacteria</taxon>
        <taxon>Pseudomonadati</taxon>
        <taxon>Pseudomonadota</taxon>
        <taxon>Gammaproteobacteria</taxon>
        <taxon>Enterobacterales</taxon>
        <taxon>Enterobacteriaceae</taxon>
        <taxon>Citrobacter</taxon>
    </lineage>
</organism>
<dbReference type="GO" id="GO:0051603">
    <property type="term" value="P:proteolysis involved in protein catabolic process"/>
    <property type="evidence" value="ECO:0007669"/>
    <property type="project" value="TreeGrafter"/>
</dbReference>
<evidence type="ECO:0000256" key="4">
    <source>
        <dbReference type="ARBA" id="ARBA00022723"/>
    </source>
</evidence>
<dbReference type="HOGENOM" id="CLU_074068_0_0_6"/>
<dbReference type="CDD" id="cd07334">
    <property type="entry name" value="M48C_loiP_like"/>
    <property type="match status" value="1"/>
</dbReference>
<feature type="compositionally biased region" description="Basic and acidic residues" evidence="13">
    <location>
        <begin position="242"/>
        <end position="255"/>
    </location>
</feature>
<evidence type="ECO:0000256" key="3">
    <source>
        <dbReference type="ARBA" id="ARBA00022670"/>
    </source>
</evidence>
<evidence type="ECO:0000256" key="9">
    <source>
        <dbReference type="ARBA" id="ARBA00023136"/>
    </source>
</evidence>
<comment type="cofactor">
    <cofactor evidence="12">
        <name>Zn(2+)</name>
        <dbReference type="ChEBI" id="CHEBI:29105"/>
    </cofactor>
    <text evidence="12">Binds 1 zinc ion per subunit.</text>
</comment>
<dbReference type="RefSeq" id="WP_046478681.1">
    <property type="nucleotide sequence ID" value="NZ_CP011132.1"/>
</dbReference>
<dbReference type="OrthoDB" id="9810445at2"/>
<dbReference type="Proteomes" id="UP000034085">
    <property type="component" value="Chromosome"/>
</dbReference>
<feature type="signal peptide" evidence="14">
    <location>
        <begin position="1"/>
        <end position="25"/>
    </location>
</feature>
<dbReference type="GO" id="GO:0004222">
    <property type="term" value="F:metalloendopeptidase activity"/>
    <property type="evidence" value="ECO:0007669"/>
    <property type="project" value="InterPro"/>
</dbReference>
<sequence length="255" mass="26965">MKNAKLLLALAVSATLLSGCQNTHGIDTNLAVSSGLSAYKAATLTDADAKAIANQGCQELDSQNQMASSSSKYSKRLAKIAKALGNNIDGTPVNYKVYMTSDVNAWAMANGCVRVYSGLMDMMNDNEVEGVLGHELGHVALGHSLAEMKASYAVVAARDAISATSGVAAQLSQSQLGDIAEGAINAKYSRDKESEADDFSYDLLKKRGISTQGLVGSFDKLAAMDASHAKSMFDSHPPSAERAQHIRERITSDKK</sequence>
<reference evidence="16 17" key="1">
    <citation type="journal article" date="2013" name="Appl. Microbiol. Biotechnol.">
        <title>Glycerol assimilation and production of 1,3-propanediol by Citrobacter amalonaticus Y19.</title>
        <authorList>
            <person name="Ainala S.K."/>
            <person name="Ashok S."/>
            <person name="Ko Y."/>
            <person name="Park S."/>
        </authorList>
    </citation>
    <scope>NUCLEOTIDE SEQUENCE [LARGE SCALE GENOMIC DNA]</scope>
    <source>
        <strain evidence="16 17">Y19</strain>
    </source>
</reference>
<keyword evidence="6 12" id="KW-0378">Hydrolase</keyword>
<evidence type="ECO:0000256" key="13">
    <source>
        <dbReference type="SAM" id="MobiDB-lite"/>
    </source>
</evidence>
<evidence type="ECO:0000256" key="11">
    <source>
        <dbReference type="ARBA" id="ARBA00023288"/>
    </source>
</evidence>
<dbReference type="EMBL" id="CP011132">
    <property type="protein sequence ID" value="AKE58431.1"/>
    <property type="molecule type" value="Genomic_DNA"/>
</dbReference>
<dbReference type="GO" id="GO:0046872">
    <property type="term" value="F:metal ion binding"/>
    <property type="evidence" value="ECO:0007669"/>
    <property type="project" value="UniProtKB-KW"/>
</dbReference>
<keyword evidence="4" id="KW-0479">Metal-binding</keyword>
<dbReference type="PATRIC" id="fig|1261127.3.peg.891"/>
<comment type="subcellular location">
    <subcellularLocation>
        <location evidence="1">Membrane</location>
        <topology evidence="1">Lipid-anchor</topology>
    </subcellularLocation>
</comment>
<name>A0A0F6TTN3_CITAM</name>
<evidence type="ECO:0000256" key="10">
    <source>
        <dbReference type="ARBA" id="ARBA00023139"/>
    </source>
</evidence>
<evidence type="ECO:0000256" key="1">
    <source>
        <dbReference type="ARBA" id="ARBA00004635"/>
    </source>
</evidence>
<comment type="similarity">
    <text evidence="12">Belongs to the peptidase M48 family.</text>
</comment>
<evidence type="ECO:0000259" key="15">
    <source>
        <dbReference type="Pfam" id="PF01435"/>
    </source>
</evidence>
<dbReference type="KEGG" id="cama:F384_04365"/>
<feature type="region of interest" description="Disordered" evidence="13">
    <location>
        <begin position="229"/>
        <end position="255"/>
    </location>
</feature>
<keyword evidence="11" id="KW-0449">Lipoprotein</keyword>
<evidence type="ECO:0000256" key="14">
    <source>
        <dbReference type="SAM" id="SignalP"/>
    </source>
</evidence>
<gene>
    <name evidence="16" type="ORF">F384_04365</name>
</gene>